<dbReference type="Gramene" id="TraesRN4B0100113400.3">
    <property type="protein sequence ID" value="TraesRN4B0100113400.3"/>
    <property type="gene ID" value="TraesRN4B0100113400"/>
</dbReference>
<dbReference type="InterPro" id="IPR002110">
    <property type="entry name" value="Ankyrin_rpt"/>
</dbReference>
<dbReference type="SMR" id="A0A3B6IN01"/>
<dbReference type="Gramene" id="TraesCS4B03G0109700.3">
    <property type="protein sequence ID" value="TraesCS4B03G0109700.3.CDS"/>
    <property type="gene ID" value="TraesCS4B03G0109700"/>
</dbReference>
<reference evidence="5" key="1">
    <citation type="submission" date="2018-08" db="EMBL/GenBank/DDBJ databases">
        <authorList>
            <person name="Rossello M."/>
        </authorList>
    </citation>
    <scope>NUCLEOTIDE SEQUENCE [LARGE SCALE GENOMIC DNA]</scope>
    <source>
        <strain evidence="5">cv. Chinese Spring</strain>
    </source>
</reference>
<dbReference type="PROSITE" id="PS50297">
    <property type="entry name" value="ANK_REP_REGION"/>
    <property type="match status" value="1"/>
</dbReference>
<dbReference type="Pfam" id="PF00023">
    <property type="entry name" value="Ank"/>
    <property type="match status" value="1"/>
</dbReference>
<dbReference type="SUPFAM" id="SSF48403">
    <property type="entry name" value="Ankyrin repeat"/>
    <property type="match status" value="1"/>
</dbReference>
<dbReference type="Gramene" id="TraesSTA4B03G02235750.2">
    <property type="protein sequence ID" value="TraesSTA4B03G02235750.2"/>
    <property type="gene ID" value="TraesSTA4B03G02235750"/>
</dbReference>
<accession>A0A3B6IN01</accession>
<dbReference type="Gene3D" id="1.25.40.20">
    <property type="entry name" value="Ankyrin repeat-containing domain"/>
    <property type="match status" value="1"/>
</dbReference>
<dbReference type="PROSITE" id="PS50088">
    <property type="entry name" value="ANK_REPEAT"/>
    <property type="match status" value="1"/>
</dbReference>
<keyword evidence="6" id="KW-1185">Reference proteome</keyword>
<dbReference type="PANTHER" id="PTHR24136">
    <property type="entry name" value="SOWAH (DROSOPHILA) HOMOLOG"/>
    <property type="match status" value="1"/>
</dbReference>
<keyword evidence="2" id="KW-0677">Repeat</keyword>
<dbReference type="AlphaFoldDB" id="A0A3B6IN01"/>
<dbReference type="PANTHER" id="PTHR24136:SF51">
    <property type="match status" value="1"/>
</dbReference>
<sequence length="546" mass="60995">MELKFEEVAALDKDNVSGEDGLITVRSAYPRTRGPHFKLTEGFNMRKIEELMLEKSVSMAKSIANEIIILDPTPQWVCDIFFDKYAKLEPIFLKDSVQCFLGLFKSCGGRGMSWNLTITAQTLTFMISFNALQCAQVVLEGEAPELRGMHANPNCINKYGYFSLHEAAERFSVDMIKLLLRHGASANVRTVGNDIIEDLLPLHVAVENTCLHKYLEDNLSPSQNHLDYIYNLIRLLCLPEMKIFLDTTRLLAEKTNNLLGELWKYIEDGKLTQSAVLLLAAQEQIRGGCSSSSKKDGFDMIKSSILRLSFTLIWGKGSSEMPQKLPEEMKALYCAGLLVDVISRVGEPLSAYIQAHSEVPNVEVLEHVSSILKEYGFCPTGDSMDTLNLQPYDCKMSDRESCESTDTNMAATKTANLHAAKKKPARKKVGGGWDPTYARRRFFPYWRSVLQARFPVKVYPNYARTDLEQLHVSLRTSVAKGSTRTQNIVGPVGRISALIGNNQSTRRFITTATGAFKLLKALRGLNLEMIGLIRVVSVNLVTGEGI</sequence>
<dbReference type="Proteomes" id="UP000019116">
    <property type="component" value="Chromosome 4B"/>
</dbReference>
<evidence type="ECO:0000313" key="6">
    <source>
        <dbReference type="Proteomes" id="UP000019116"/>
    </source>
</evidence>
<name>A0A3B6IN01_WHEAT</name>
<dbReference type="GO" id="GO:0045732">
    <property type="term" value="P:positive regulation of protein catabolic process"/>
    <property type="evidence" value="ECO:0000318"/>
    <property type="project" value="GO_Central"/>
</dbReference>
<feature type="repeat" description="ANK" evidence="4">
    <location>
        <begin position="159"/>
        <end position="191"/>
    </location>
</feature>
<organism evidence="5">
    <name type="scientific">Triticum aestivum</name>
    <name type="common">Wheat</name>
    <dbReference type="NCBI Taxonomy" id="4565"/>
    <lineage>
        <taxon>Eukaryota</taxon>
        <taxon>Viridiplantae</taxon>
        <taxon>Streptophyta</taxon>
        <taxon>Embryophyta</taxon>
        <taxon>Tracheophyta</taxon>
        <taxon>Spermatophyta</taxon>
        <taxon>Magnoliopsida</taxon>
        <taxon>Liliopsida</taxon>
        <taxon>Poales</taxon>
        <taxon>Poaceae</taxon>
        <taxon>BOP clade</taxon>
        <taxon>Pooideae</taxon>
        <taxon>Triticodae</taxon>
        <taxon>Triticeae</taxon>
        <taxon>Triticinae</taxon>
        <taxon>Triticum</taxon>
    </lineage>
</organism>
<dbReference type="Gramene" id="TraesSYM4B03G02266890.2">
    <property type="protein sequence ID" value="TraesSYM4B03G02266890.2"/>
    <property type="gene ID" value="TraesSYM4B03G02266890"/>
</dbReference>
<evidence type="ECO:0000256" key="4">
    <source>
        <dbReference type="PROSITE-ProRule" id="PRU00023"/>
    </source>
</evidence>
<dbReference type="InterPro" id="IPR036770">
    <property type="entry name" value="Ankyrin_rpt-contain_sf"/>
</dbReference>
<dbReference type="FunFam" id="1.25.40.20:FF:000384">
    <property type="entry name" value="Os07g0515700 protein"/>
    <property type="match status" value="1"/>
</dbReference>
<dbReference type="Gramene" id="TraesNOR4B03G02257740.4">
    <property type="protein sequence ID" value="TraesNOR4B03G02257740.4"/>
    <property type="gene ID" value="TraesNOR4B03G02257740"/>
</dbReference>
<comment type="similarity">
    <text evidence="1">Belongs to the ankyrin SOCS box (ASB) family.</text>
</comment>
<evidence type="ECO:0000256" key="2">
    <source>
        <dbReference type="ARBA" id="ARBA00022737"/>
    </source>
</evidence>
<dbReference type="InterPro" id="IPR051573">
    <property type="entry name" value="Ankyrin-SOCS_box_domain"/>
</dbReference>
<dbReference type="PaxDb" id="4565-Traes_4BS_BBC5C7FCA.2"/>
<proteinExistence type="inferred from homology"/>
<dbReference type="Gramene" id="TraesCS4B02G050700.3">
    <property type="protein sequence ID" value="TraesCS4B02G050700.3"/>
    <property type="gene ID" value="TraesCS4B02G050700"/>
</dbReference>
<reference evidence="5" key="2">
    <citation type="submission" date="2018-10" db="UniProtKB">
        <authorList>
            <consortium name="EnsemblPlants"/>
        </authorList>
    </citation>
    <scope>IDENTIFICATION</scope>
</reference>
<evidence type="ECO:0000256" key="1">
    <source>
        <dbReference type="ARBA" id="ARBA00005949"/>
    </source>
</evidence>
<keyword evidence="3 4" id="KW-0040">ANK repeat</keyword>
<evidence type="ECO:0000256" key="3">
    <source>
        <dbReference type="ARBA" id="ARBA00023043"/>
    </source>
</evidence>
<dbReference type="OrthoDB" id="673776at2759"/>
<dbReference type="GO" id="GO:0016567">
    <property type="term" value="P:protein ubiquitination"/>
    <property type="evidence" value="ECO:0000318"/>
    <property type="project" value="GO_Central"/>
</dbReference>
<dbReference type="Gramene" id="TraesJUL4B03G02261470.5">
    <property type="protein sequence ID" value="TraesJUL4B03G02261470.5"/>
    <property type="gene ID" value="TraesJUL4B03G02261470"/>
</dbReference>
<evidence type="ECO:0000313" key="5">
    <source>
        <dbReference type="EnsemblPlants" id="TraesCS4B02G050700.3"/>
    </source>
</evidence>
<gene>
    <name evidence="5" type="primary">LOC123090885</name>
</gene>
<dbReference type="EnsemblPlants" id="TraesCS4B02G050700.3">
    <property type="protein sequence ID" value="TraesCS4B02G050700.3"/>
    <property type="gene ID" value="TraesCS4B02G050700"/>
</dbReference>
<dbReference type="STRING" id="4565.A0A3B6IN01"/>
<protein>
    <submittedName>
        <fullName evidence="5">Uncharacterized protein</fullName>
    </submittedName>
</protein>